<evidence type="ECO:0000313" key="2">
    <source>
        <dbReference type="EMBL" id="KAJ8894515.1"/>
    </source>
</evidence>
<keyword evidence="3" id="KW-1185">Reference proteome</keyword>
<feature type="compositionally biased region" description="Basic and acidic residues" evidence="1">
    <location>
        <begin position="400"/>
        <end position="410"/>
    </location>
</feature>
<reference evidence="2 3" key="1">
    <citation type="submission" date="2023-02" db="EMBL/GenBank/DDBJ databases">
        <title>LHISI_Scaffold_Assembly.</title>
        <authorList>
            <person name="Stuart O.P."/>
            <person name="Cleave R."/>
            <person name="Magrath M.J.L."/>
            <person name="Mikheyev A.S."/>
        </authorList>
    </citation>
    <scope>NUCLEOTIDE SEQUENCE [LARGE SCALE GENOMIC DNA]</scope>
    <source>
        <strain evidence="2">Daus_M_001</strain>
        <tissue evidence="2">Leg muscle</tissue>
    </source>
</reference>
<sequence>MEQHRNEGAGKTEDPPENPPTNGIVRHDSHMRKSGATRPGGAVVNSDFGGPGFKSRAAILMSSPGLARSTAKRGRSGREILPEVESSRKQQHEHLWLQRGSWSELLRRVTGRKGERAYTVSFSSVLKATAGVADNTKTMARPPRKTAKECESNYRGRPHSGVAVALNDGDREIDCPPASVPGTLKATPAAEVVNVFSAQNEVLETYFMQETYVWITKRERITLESLVEHDASREKRLGIPDRALASQRGGPGSIPGFQHVGIVSDNRRSPVSPRPCIPALLHTHLVSPSCDSITWVARGLEGMTGWQRRAMLYLECANKTRFTHYARDGDSEMARATPDTARLTSETATSAGAREGRLSRRGAGAASFIPSRGRQGSMRARAGAYRPLRDCLSLPPPDNTRPRRDTEHATTQRRNAAAIPLMAIKVNMERRRNEGAGKREIPEKIRRPTASSGTISTCGD</sequence>
<protein>
    <submittedName>
        <fullName evidence="2">Uncharacterized protein</fullName>
    </submittedName>
</protein>
<evidence type="ECO:0000256" key="1">
    <source>
        <dbReference type="SAM" id="MobiDB-lite"/>
    </source>
</evidence>
<feature type="region of interest" description="Disordered" evidence="1">
    <location>
        <begin position="329"/>
        <end position="417"/>
    </location>
</feature>
<name>A0ABQ9ICV4_9NEOP</name>
<feature type="compositionally biased region" description="Basic and acidic residues" evidence="1">
    <location>
        <begin position="430"/>
        <end position="446"/>
    </location>
</feature>
<feature type="compositionally biased region" description="Polar residues" evidence="1">
    <location>
        <begin position="449"/>
        <end position="460"/>
    </location>
</feature>
<organism evidence="2 3">
    <name type="scientific">Dryococelus australis</name>
    <dbReference type="NCBI Taxonomy" id="614101"/>
    <lineage>
        <taxon>Eukaryota</taxon>
        <taxon>Metazoa</taxon>
        <taxon>Ecdysozoa</taxon>
        <taxon>Arthropoda</taxon>
        <taxon>Hexapoda</taxon>
        <taxon>Insecta</taxon>
        <taxon>Pterygota</taxon>
        <taxon>Neoptera</taxon>
        <taxon>Polyneoptera</taxon>
        <taxon>Phasmatodea</taxon>
        <taxon>Verophasmatodea</taxon>
        <taxon>Anareolatae</taxon>
        <taxon>Phasmatidae</taxon>
        <taxon>Eurycanthinae</taxon>
        <taxon>Dryococelus</taxon>
    </lineage>
</organism>
<dbReference type="EMBL" id="JARBHB010000002">
    <property type="protein sequence ID" value="KAJ8894515.1"/>
    <property type="molecule type" value="Genomic_DNA"/>
</dbReference>
<gene>
    <name evidence="2" type="ORF">PR048_007169</name>
</gene>
<feature type="compositionally biased region" description="Basic and acidic residues" evidence="1">
    <location>
        <begin position="1"/>
        <end position="14"/>
    </location>
</feature>
<accession>A0ABQ9ICV4</accession>
<feature type="region of interest" description="Disordered" evidence="1">
    <location>
        <begin position="1"/>
        <end position="48"/>
    </location>
</feature>
<feature type="region of interest" description="Disordered" evidence="1">
    <location>
        <begin position="64"/>
        <end position="86"/>
    </location>
</feature>
<comment type="caution">
    <text evidence="2">The sequence shown here is derived from an EMBL/GenBank/DDBJ whole genome shotgun (WGS) entry which is preliminary data.</text>
</comment>
<proteinExistence type="predicted"/>
<feature type="compositionally biased region" description="Basic and acidic residues" evidence="1">
    <location>
        <begin position="76"/>
        <end position="86"/>
    </location>
</feature>
<feature type="region of interest" description="Disordered" evidence="1">
    <location>
        <begin position="430"/>
        <end position="460"/>
    </location>
</feature>
<dbReference type="Proteomes" id="UP001159363">
    <property type="component" value="Chromosome 2"/>
</dbReference>
<evidence type="ECO:0000313" key="3">
    <source>
        <dbReference type="Proteomes" id="UP001159363"/>
    </source>
</evidence>